<feature type="compositionally biased region" description="Low complexity" evidence="1">
    <location>
        <begin position="59"/>
        <end position="74"/>
    </location>
</feature>
<dbReference type="InterPro" id="IPR038696">
    <property type="entry name" value="IalB_sf"/>
</dbReference>
<evidence type="ECO:0000256" key="2">
    <source>
        <dbReference type="SAM" id="SignalP"/>
    </source>
</evidence>
<dbReference type="InterPro" id="IPR010642">
    <property type="entry name" value="Invasion_prot_B"/>
</dbReference>
<evidence type="ECO:0000256" key="1">
    <source>
        <dbReference type="SAM" id="MobiDB-lite"/>
    </source>
</evidence>
<feature type="signal peptide" evidence="2">
    <location>
        <begin position="1"/>
        <end position="29"/>
    </location>
</feature>
<gene>
    <name evidence="3" type="ORF">QO001_005156</name>
</gene>
<dbReference type="Gene3D" id="2.60.40.1880">
    <property type="entry name" value="Invasion associated locus B (IalB) protein"/>
    <property type="match status" value="1"/>
</dbReference>
<dbReference type="Pfam" id="PF06776">
    <property type="entry name" value="IalB"/>
    <property type="match status" value="1"/>
</dbReference>
<evidence type="ECO:0000313" key="4">
    <source>
        <dbReference type="Proteomes" id="UP001223420"/>
    </source>
</evidence>
<feature type="region of interest" description="Disordered" evidence="1">
    <location>
        <begin position="25"/>
        <end position="76"/>
    </location>
</feature>
<feature type="chain" id="PRO_5042539742" evidence="2">
    <location>
        <begin position="30"/>
        <end position="223"/>
    </location>
</feature>
<reference evidence="3" key="1">
    <citation type="submission" date="2023-07" db="EMBL/GenBank/DDBJ databases">
        <title>Genomic Encyclopedia of Type Strains, Phase IV (KMG-IV): sequencing the most valuable type-strain genomes for metagenomic binning, comparative biology and taxonomic classification.</title>
        <authorList>
            <person name="Goeker M."/>
        </authorList>
    </citation>
    <scope>NUCLEOTIDE SEQUENCE</scope>
    <source>
        <strain evidence="3">DSM 19569</strain>
    </source>
</reference>
<sequence>MSTLRAVVRLNLIATLLLAVPCASPRAQDAEPEAPAASDAPAKAKPKPKPKPPAPKPAAKPAAAAAAPAASHAPWPTGASMVTESYGDWTMTCTRPNDKVTCIVAQSQGDSQTGRRKFGVELQAPNDGRSEGFVLMPFGLSIEAGVTFKLDEQVLGKGAPYTMCVSDGCLVSIGFPTVALDGMRNAKKLFVTGQKASGSEPATITVPLEGFPQALDRAVALSG</sequence>
<name>A0AAJ1WY75_9HYPH</name>
<dbReference type="EMBL" id="JAUSWL010000012">
    <property type="protein sequence ID" value="MDQ0546207.1"/>
    <property type="molecule type" value="Genomic_DNA"/>
</dbReference>
<organism evidence="3 4">
    <name type="scientific">Methylobacterium brachiatum</name>
    <dbReference type="NCBI Taxonomy" id="269660"/>
    <lineage>
        <taxon>Bacteria</taxon>
        <taxon>Pseudomonadati</taxon>
        <taxon>Pseudomonadota</taxon>
        <taxon>Alphaproteobacteria</taxon>
        <taxon>Hyphomicrobiales</taxon>
        <taxon>Methylobacteriaceae</taxon>
        <taxon>Methylobacterium</taxon>
    </lineage>
</organism>
<comment type="caution">
    <text evidence="3">The sequence shown here is derived from an EMBL/GenBank/DDBJ whole genome shotgun (WGS) entry which is preliminary data.</text>
</comment>
<proteinExistence type="predicted"/>
<dbReference type="RefSeq" id="WP_230367538.1">
    <property type="nucleotide sequence ID" value="NZ_JAJALK010000013.1"/>
</dbReference>
<evidence type="ECO:0000313" key="3">
    <source>
        <dbReference type="EMBL" id="MDQ0546207.1"/>
    </source>
</evidence>
<dbReference type="Proteomes" id="UP001223420">
    <property type="component" value="Unassembled WGS sequence"/>
</dbReference>
<accession>A0AAJ1WY75</accession>
<keyword evidence="2" id="KW-0732">Signal</keyword>
<feature type="compositionally biased region" description="Low complexity" evidence="1">
    <location>
        <begin position="33"/>
        <end position="43"/>
    </location>
</feature>
<protein>
    <submittedName>
        <fullName evidence="3">Invasion protein IalB</fullName>
    </submittedName>
</protein>
<dbReference type="AlphaFoldDB" id="A0AAJ1WY75"/>